<evidence type="ECO:0000313" key="4">
    <source>
        <dbReference type="Proteomes" id="UP001642484"/>
    </source>
</evidence>
<feature type="compositionally biased region" description="Basic and acidic residues" evidence="1">
    <location>
        <begin position="167"/>
        <end position="181"/>
    </location>
</feature>
<comment type="caution">
    <text evidence="3">The sequence shown here is derived from an EMBL/GenBank/DDBJ whole genome shotgun (WGS) entry which is preliminary data.</text>
</comment>
<keyword evidence="2" id="KW-0812">Transmembrane</keyword>
<keyword evidence="4" id="KW-1185">Reference proteome</keyword>
<feature type="region of interest" description="Disordered" evidence="1">
    <location>
        <begin position="127"/>
        <end position="187"/>
    </location>
</feature>
<reference evidence="3 4" key="1">
    <citation type="submission" date="2024-02" db="EMBL/GenBank/DDBJ databases">
        <authorList>
            <person name="Chen Y."/>
            <person name="Shah S."/>
            <person name="Dougan E. K."/>
            <person name="Thang M."/>
            <person name="Chan C."/>
        </authorList>
    </citation>
    <scope>NUCLEOTIDE SEQUENCE [LARGE SCALE GENOMIC DNA]</scope>
</reference>
<gene>
    <name evidence="3" type="ORF">CCMP2556_LOCUS8264</name>
</gene>
<keyword evidence="2" id="KW-1133">Transmembrane helix</keyword>
<dbReference type="EMBL" id="CAXAMN010003747">
    <property type="protein sequence ID" value="CAK9005943.1"/>
    <property type="molecule type" value="Genomic_DNA"/>
</dbReference>
<keyword evidence="2" id="KW-0472">Membrane</keyword>
<name>A0ABP0IV13_9DINO</name>
<protein>
    <submittedName>
        <fullName evidence="3">Uncharacterized protein</fullName>
    </submittedName>
</protein>
<organism evidence="3 4">
    <name type="scientific">Durusdinium trenchii</name>
    <dbReference type="NCBI Taxonomy" id="1381693"/>
    <lineage>
        <taxon>Eukaryota</taxon>
        <taxon>Sar</taxon>
        <taxon>Alveolata</taxon>
        <taxon>Dinophyceae</taxon>
        <taxon>Suessiales</taxon>
        <taxon>Symbiodiniaceae</taxon>
        <taxon>Durusdinium</taxon>
    </lineage>
</organism>
<proteinExistence type="predicted"/>
<evidence type="ECO:0000313" key="3">
    <source>
        <dbReference type="EMBL" id="CAK9005943.1"/>
    </source>
</evidence>
<feature type="region of interest" description="Disordered" evidence="1">
    <location>
        <begin position="250"/>
        <end position="277"/>
    </location>
</feature>
<sequence length="277" mass="30290">MQPVALQTPGLFVALGNTFLWEVASQISQLSCSGKRLGDTCYDGQFAVAGQRGVCASVEVDGASQLICLACEGYTSGLSEVGIALGRLGTWGVFAVGVTVGSVATSGLLAVAWQFRRRFEMPFEEMLRDEDGSGSRRRRSGRVQRATDKAAGPSVTSVRLQPGSIRTEADPRRRKPPDRARSLPKQVISVAHDSVTRETRAMSGWRRRFEDRRSIEPTRLGRTTVNKWSEIESQLDRDLKDDSLLTWVPPTSVASAERRGPDFTAPSPSRCPPRPAK</sequence>
<accession>A0ABP0IV13</accession>
<evidence type="ECO:0000256" key="1">
    <source>
        <dbReference type="SAM" id="MobiDB-lite"/>
    </source>
</evidence>
<feature type="transmembrane region" description="Helical" evidence="2">
    <location>
        <begin position="91"/>
        <end position="113"/>
    </location>
</feature>
<dbReference type="Proteomes" id="UP001642484">
    <property type="component" value="Unassembled WGS sequence"/>
</dbReference>
<evidence type="ECO:0000256" key="2">
    <source>
        <dbReference type="SAM" id="Phobius"/>
    </source>
</evidence>